<keyword evidence="1" id="KW-0802">TPR repeat</keyword>
<dbReference type="RefSeq" id="WP_220249698.1">
    <property type="nucleotide sequence ID" value="NZ_JAICCF010000002.1"/>
</dbReference>
<feature type="repeat" description="TPR" evidence="1">
    <location>
        <begin position="94"/>
        <end position="127"/>
    </location>
</feature>
<dbReference type="Gene3D" id="1.25.40.10">
    <property type="entry name" value="Tetratricopeptide repeat domain"/>
    <property type="match status" value="1"/>
</dbReference>
<evidence type="ECO:0000313" key="2">
    <source>
        <dbReference type="EMBL" id="MBW8684479.1"/>
    </source>
</evidence>
<accession>A0ABS7GCF6</accession>
<evidence type="ECO:0000313" key="3">
    <source>
        <dbReference type="Proteomes" id="UP000812961"/>
    </source>
</evidence>
<evidence type="ECO:0000256" key="1">
    <source>
        <dbReference type="PROSITE-ProRule" id="PRU00339"/>
    </source>
</evidence>
<dbReference type="InterPro" id="IPR011990">
    <property type="entry name" value="TPR-like_helical_dom_sf"/>
</dbReference>
<dbReference type="SMART" id="SM00028">
    <property type="entry name" value="TPR"/>
    <property type="match status" value="2"/>
</dbReference>
<dbReference type="Proteomes" id="UP000812961">
    <property type="component" value="Unassembled WGS sequence"/>
</dbReference>
<comment type="caution">
    <text evidence="2">The sequence shown here is derived from an EMBL/GenBank/DDBJ whole genome shotgun (WGS) entry which is preliminary data.</text>
</comment>
<dbReference type="InterPro" id="IPR019734">
    <property type="entry name" value="TPR_rpt"/>
</dbReference>
<sequence>MKIHLYLYTLLSFYLYGCQQPARIVYQDNQGNIITAADLTTYTGEVDYNMTDDQHIQPAAQQLHNEARTLGQSGQYEASILKLEAAIKLAPNWAYPLYDLAFTYLLKGDSAKALDYYQQTDKLQPRGFFTAKTAIYALEGEKAGKFPSGLYMAYLQIEWTTDETEKLSIARAITQQFPDFAPAWKELAGLLDDDTQRLEAINTGLLKSPDAETKGMLLINKALVLNNKGEKENARLLLGELIFAAETTTANIAIARMALKSIEENTPAS</sequence>
<protein>
    <submittedName>
        <fullName evidence="2">Tetratricopeptide repeat protein</fullName>
    </submittedName>
</protein>
<dbReference type="SUPFAM" id="SSF48452">
    <property type="entry name" value="TPR-like"/>
    <property type="match status" value="1"/>
</dbReference>
<keyword evidence="3" id="KW-1185">Reference proteome</keyword>
<reference evidence="2 3" key="1">
    <citation type="submission" date="2021-08" db="EMBL/GenBank/DDBJ databases">
        <title>The genome sequence of Chitinophaga sp. B61.</title>
        <authorList>
            <person name="Zhang X."/>
        </authorList>
    </citation>
    <scope>NUCLEOTIDE SEQUENCE [LARGE SCALE GENOMIC DNA]</scope>
    <source>
        <strain evidence="2 3">B61</strain>
    </source>
</reference>
<gene>
    <name evidence="2" type="ORF">K1Y79_09055</name>
</gene>
<name>A0ABS7GCF6_9BACT</name>
<proteinExistence type="predicted"/>
<organism evidence="2 3">
    <name type="scientific">Chitinophaga rhizophila</name>
    <dbReference type="NCBI Taxonomy" id="2866212"/>
    <lineage>
        <taxon>Bacteria</taxon>
        <taxon>Pseudomonadati</taxon>
        <taxon>Bacteroidota</taxon>
        <taxon>Chitinophagia</taxon>
        <taxon>Chitinophagales</taxon>
        <taxon>Chitinophagaceae</taxon>
        <taxon>Chitinophaga</taxon>
    </lineage>
</organism>
<dbReference type="EMBL" id="JAICCF010000002">
    <property type="protein sequence ID" value="MBW8684479.1"/>
    <property type="molecule type" value="Genomic_DNA"/>
</dbReference>
<dbReference type="PROSITE" id="PS50005">
    <property type="entry name" value="TPR"/>
    <property type="match status" value="1"/>
</dbReference>